<comment type="subcellular location">
    <subcellularLocation>
        <location evidence="1">Membrane</location>
        <topology evidence="1">Single-pass membrane protein</topology>
    </subcellularLocation>
</comment>
<feature type="domain" description="Ig-like" evidence="11">
    <location>
        <begin position="6"/>
        <end position="110"/>
    </location>
</feature>
<dbReference type="AlphaFoldDB" id="A0A3P9HWN3"/>
<dbReference type="InterPro" id="IPR013783">
    <property type="entry name" value="Ig-like_fold"/>
</dbReference>
<reference evidence="12 13" key="2">
    <citation type="submission" date="2017-04" db="EMBL/GenBank/DDBJ databases">
        <title>CpG methylation of centromeres and impact of large insertions on vertebrate speciation.</title>
        <authorList>
            <person name="Ichikawa K."/>
            <person name="Yoshimura J."/>
            <person name="Morishita S."/>
        </authorList>
    </citation>
    <scope>NUCLEOTIDE SEQUENCE</scope>
    <source>
        <strain evidence="12 13">HSOK</strain>
    </source>
</reference>
<dbReference type="InterPro" id="IPR013106">
    <property type="entry name" value="Ig_V-set"/>
</dbReference>
<protein>
    <submittedName>
        <fullName evidence="12">Sc:d189</fullName>
    </submittedName>
</protein>
<organism evidence="12 13">
    <name type="scientific">Oryzias latipes</name>
    <name type="common">Japanese rice fish</name>
    <name type="synonym">Japanese killifish</name>
    <dbReference type="NCBI Taxonomy" id="8090"/>
    <lineage>
        <taxon>Eukaryota</taxon>
        <taxon>Metazoa</taxon>
        <taxon>Chordata</taxon>
        <taxon>Craniata</taxon>
        <taxon>Vertebrata</taxon>
        <taxon>Euteleostomi</taxon>
        <taxon>Actinopterygii</taxon>
        <taxon>Neopterygii</taxon>
        <taxon>Teleostei</taxon>
        <taxon>Neoteleostei</taxon>
        <taxon>Acanthomorphata</taxon>
        <taxon>Ovalentaria</taxon>
        <taxon>Atherinomorphae</taxon>
        <taxon>Beloniformes</taxon>
        <taxon>Adrianichthyidae</taxon>
        <taxon>Oryziinae</taxon>
        <taxon>Oryzias</taxon>
    </lineage>
</organism>
<dbReference type="Ensembl" id="ENSORLT00015032545.1">
    <property type="protein sequence ID" value="ENSORLP00015012221.1"/>
    <property type="gene ID" value="ENSORLG00015013075.1"/>
</dbReference>
<keyword evidence="5 9" id="KW-0472">Membrane</keyword>
<feature type="chain" id="PRO_5018013117" evidence="10">
    <location>
        <begin position="25"/>
        <end position="444"/>
    </location>
</feature>
<evidence type="ECO:0000256" key="5">
    <source>
        <dbReference type="ARBA" id="ARBA00023136"/>
    </source>
</evidence>
<sequence length="444" mass="48333">MCGRSPRPCLLLWMVAAGISAALCEVKTAGSLTVEAGSAASLSCNISLATGEVVHQVRWLNRHKVPLLTYEPPARISHSQAHVQLTSSPRNASSITIRRVRPDDGGCYRCVFDVYPSGSQEGSTCISVTGKVHLEGNRTAVSGKPVSLSCWYSLPERVSQVLWTKTSEQGDSTTVASYSKRGHHTPEPFRDRVRLSPTLGDSRLTVLSVRTEDEACYTCQFHTYPDGTRSSTACLSVYVLPQPQLTHAVSSPGVTEANCTAQSRPPAEITWEVGDENRTLGVPVSSAYEHGDGTTTVTSTLLFQSGLLGDMAVKCVVRHPGLEKPLILMLDSDVRPAVIVLLSVCGVAAVLLLCLCVCLCKCFICTQGLLSKRKQTVNDVRQSLREKPKCQHEREQEDGTFISCRRLFPFPDLWSRLIPIRGRGRVQRIRGSASLLAPVVAAKF</sequence>
<keyword evidence="3 10" id="KW-0732">Signal</keyword>
<dbReference type="InterPro" id="IPR007110">
    <property type="entry name" value="Ig-like_dom"/>
</dbReference>
<evidence type="ECO:0000256" key="4">
    <source>
        <dbReference type="ARBA" id="ARBA00022989"/>
    </source>
</evidence>
<evidence type="ECO:0000256" key="7">
    <source>
        <dbReference type="ARBA" id="ARBA00023180"/>
    </source>
</evidence>
<dbReference type="SMART" id="SM00406">
    <property type="entry name" value="IGv"/>
    <property type="match status" value="2"/>
</dbReference>
<dbReference type="SUPFAM" id="SSF48726">
    <property type="entry name" value="Immunoglobulin"/>
    <property type="match status" value="3"/>
</dbReference>
<name>A0A3P9HWN3_ORYLA</name>
<proteinExistence type="predicted"/>
<keyword evidence="8" id="KW-0393">Immunoglobulin domain</keyword>
<dbReference type="Pfam" id="PF08205">
    <property type="entry name" value="C2-set_2"/>
    <property type="match status" value="1"/>
</dbReference>
<accession>A0A3P9HWN3</accession>
<dbReference type="InterPro" id="IPR047164">
    <property type="entry name" value="OX2G-like"/>
</dbReference>
<dbReference type="SMART" id="SM00409">
    <property type="entry name" value="IG"/>
    <property type="match status" value="2"/>
</dbReference>
<dbReference type="CDD" id="cd00098">
    <property type="entry name" value="IgC1"/>
    <property type="match status" value="1"/>
</dbReference>
<keyword evidence="2 9" id="KW-0812">Transmembrane</keyword>
<evidence type="ECO:0000256" key="6">
    <source>
        <dbReference type="ARBA" id="ARBA00023157"/>
    </source>
</evidence>
<feature type="signal peptide" evidence="10">
    <location>
        <begin position="1"/>
        <end position="24"/>
    </location>
</feature>
<dbReference type="Proteomes" id="UP000265200">
    <property type="component" value="Chromosome 2"/>
</dbReference>
<dbReference type="InterPro" id="IPR036179">
    <property type="entry name" value="Ig-like_dom_sf"/>
</dbReference>
<evidence type="ECO:0000256" key="2">
    <source>
        <dbReference type="ARBA" id="ARBA00022692"/>
    </source>
</evidence>
<dbReference type="GO" id="GO:0016020">
    <property type="term" value="C:membrane"/>
    <property type="evidence" value="ECO:0007669"/>
    <property type="project" value="UniProtKB-SubCell"/>
</dbReference>
<evidence type="ECO:0000256" key="8">
    <source>
        <dbReference type="ARBA" id="ARBA00023319"/>
    </source>
</evidence>
<keyword evidence="7" id="KW-0325">Glycoprotein</keyword>
<evidence type="ECO:0000256" key="1">
    <source>
        <dbReference type="ARBA" id="ARBA00004167"/>
    </source>
</evidence>
<dbReference type="Gene3D" id="2.60.40.10">
    <property type="entry name" value="Immunoglobulins"/>
    <property type="match status" value="3"/>
</dbReference>
<evidence type="ECO:0000313" key="13">
    <source>
        <dbReference type="Proteomes" id="UP000265200"/>
    </source>
</evidence>
<evidence type="ECO:0000256" key="9">
    <source>
        <dbReference type="SAM" id="Phobius"/>
    </source>
</evidence>
<dbReference type="Pfam" id="PF07686">
    <property type="entry name" value="V-set"/>
    <property type="match status" value="2"/>
</dbReference>
<dbReference type="InterPro" id="IPR003599">
    <property type="entry name" value="Ig_sub"/>
</dbReference>
<dbReference type="PANTHER" id="PTHR46841">
    <property type="entry name" value="OX-2 MEMBRANE GLYCOPROTEIN"/>
    <property type="match status" value="1"/>
</dbReference>
<dbReference type="PROSITE" id="PS50835">
    <property type="entry name" value="IG_LIKE"/>
    <property type="match status" value="2"/>
</dbReference>
<dbReference type="GO" id="GO:0098632">
    <property type="term" value="F:cell-cell adhesion mediator activity"/>
    <property type="evidence" value="ECO:0007669"/>
    <property type="project" value="InterPro"/>
</dbReference>
<dbReference type="PANTHER" id="PTHR46841:SF4">
    <property type="entry name" value="SC:D189"/>
    <property type="match status" value="1"/>
</dbReference>
<keyword evidence="6" id="KW-1015">Disulfide bond</keyword>
<dbReference type="InterPro" id="IPR013162">
    <property type="entry name" value="CD80_C2-set"/>
</dbReference>
<feature type="domain" description="Ig-like" evidence="11">
    <location>
        <begin position="116"/>
        <end position="236"/>
    </location>
</feature>
<feature type="transmembrane region" description="Helical" evidence="9">
    <location>
        <begin position="337"/>
        <end position="364"/>
    </location>
</feature>
<reference evidence="12" key="3">
    <citation type="submission" date="2025-08" db="UniProtKB">
        <authorList>
            <consortium name="Ensembl"/>
        </authorList>
    </citation>
    <scope>IDENTIFICATION</scope>
    <source>
        <strain evidence="12">HSOK</strain>
    </source>
</reference>
<reference key="1">
    <citation type="journal article" date="2007" name="Nature">
        <title>The medaka draft genome and insights into vertebrate genome evolution.</title>
        <authorList>
            <person name="Kasahara M."/>
            <person name="Naruse K."/>
            <person name="Sasaki S."/>
            <person name="Nakatani Y."/>
            <person name="Qu W."/>
            <person name="Ahsan B."/>
            <person name="Yamada T."/>
            <person name="Nagayasu Y."/>
            <person name="Doi K."/>
            <person name="Kasai Y."/>
            <person name="Jindo T."/>
            <person name="Kobayashi D."/>
            <person name="Shimada A."/>
            <person name="Toyoda A."/>
            <person name="Kuroki Y."/>
            <person name="Fujiyama A."/>
            <person name="Sasaki T."/>
            <person name="Shimizu A."/>
            <person name="Asakawa S."/>
            <person name="Shimizu N."/>
            <person name="Hashimoto S."/>
            <person name="Yang J."/>
            <person name="Lee Y."/>
            <person name="Matsushima K."/>
            <person name="Sugano S."/>
            <person name="Sakaizumi M."/>
            <person name="Narita T."/>
            <person name="Ohishi K."/>
            <person name="Haga S."/>
            <person name="Ohta F."/>
            <person name="Nomoto H."/>
            <person name="Nogata K."/>
            <person name="Morishita T."/>
            <person name="Endo T."/>
            <person name="Shin-I T."/>
            <person name="Takeda H."/>
            <person name="Morishita S."/>
            <person name="Kohara Y."/>
        </authorList>
    </citation>
    <scope>NUCLEOTIDE SEQUENCE [LARGE SCALE GENOMIC DNA]</scope>
    <source>
        <strain>Hd-rR</strain>
    </source>
</reference>
<evidence type="ECO:0000256" key="10">
    <source>
        <dbReference type="SAM" id="SignalP"/>
    </source>
</evidence>
<reference evidence="12" key="4">
    <citation type="submission" date="2025-09" db="UniProtKB">
        <authorList>
            <consortium name="Ensembl"/>
        </authorList>
    </citation>
    <scope>IDENTIFICATION</scope>
    <source>
        <strain evidence="12">HSOK</strain>
    </source>
</reference>
<keyword evidence="4 9" id="KW-1133">Transmembrane helix</keyword>
<evidence type="ECO:0000256" key="3">
    <source>
        <dbReference type="ARBA" id="ARBA00022729"/>
    </source>
</evidence>
<evidence type="ECO:0000259" key="11">
    <source>
        <dbReference type="PROSITE" id="PS50835"/>
    </source>
</evidence>
<evidence type="ECO:0000313" key="12">
    <source>
        <dbReference type="Ensembl" id="ENSORLP00015012221.1"/>
    </source>
</evidence>